<dbReference type="Pfam" id="PF06508">
    <property type="entry name" value="QueC"/>
    <property type="match status" value="1"/>
</dbReference>
<comment type="catalytic activity">
    <reaction evidence="9">
        <text>7-carboxy-7-carbaguanine + NH4(+) + 2 ATP = 7-cyano-7-carbaguanine + 2 AMP + 2 diphosphate + 2 H(+)</text>
        <dbReference type="Rhea" id="RHEA:27982"/>
        <dbReference type="ChEBI" id="CHEBI:15378"/>
        <dbReference type="ChEBI" id="CHEBI:28938"/>
        <dbReference type="ChEBI" id="CHEBI:30616"/>
        <dbReference type="ChEBI" id="CHEBI:33019"/>
        <dbReference type="ChEBI" id="CHEBI:45075"/>
        <dbReference type="ChEBI" id="CHEBI:61036"/>
        <dbReference type="ChEBI" id="CHEBI:456215"/>
        <dbReference type="EC" id="6.3.4.20"/>
    </reaction>
</comment>
<evidence type="ECO:0000256" key="8">
    <source>
        <dbReference type="ARBA" id="ARBA00039149"/>
    </source>
</evidence>
<keyword evidence="6" id="KW-0067">ATP-binding</keyword>
<evidence type="ECO:0000256" key="5">
    <source>
        <dbReference type="ARBA" id="ARBA00022833"/>
    </source>
</evidence>
<keyword evidence="5" id="KW-0862">Zinc</keyword>
<comment type="pathway">
    <text evidence="1">Purine metabolism; 7-cyano-7-deazaguanine biosynthesis.</text>
</comment>
<dbReference type="EMBL" id="LR796423">
    <property type="protein sequence ID" value="CAB4142532.1"/>
    <property type="molecule type" value="Genomic_DNA"/>
</dbReference>
<comment type="similarity">
    <text evidence="7">Belongs to the QueC family.</text>
</comment>
<evidence type="ECO:0000256" key="3">
    <source>
        <dbReference type="ARBA" id="ARBA00022723"/>
    </source>
</evidence>
<organism evidence="10">
    <name type="scientific">uncultured Caudovirales phage</name>
    <dbReference type="NCBI Taxonomy" id="2100421"/>
    <lineage>
        <taxon>Viruses</taxon>
        <taxon>Duplodnaviria</taxon>
        <taxon>Heunggongvirae</taxon>
        <taxon>Uroviricota</taxon>
        <taxon>Caudoviricetes</taxon>
        <taxon>Peduoviridae</taxon>
        <taxon>Maltschvirus</taxon>
        <taxon>Maltschvirus maltsch</taxon>
    </lineage>
</organism>
<evidence type="ECO:0000256" key="1">
    <source>
        <dbReference type="ARBA" id="ARBA00005061"/>
    </source>
</evidence>
<evidence type="ECO:0000256" key="6">
    <source>
        <dbReference type="ARBA" id="ARBA00022840"/>
    </source>
</evidence>
<keyword evidence="2" id="KW-0436">Ligase</keyword>
<accession>A0A6J5M8M4</accession>
<keyword evidence="4" id="KW-0547">Nucleotide-binding</keyword>
<dbReference type="SUPFAM" id="SSF52402">
    <property type="entry name" value="Adenine nucleotide alpha hydrolases-like"/>
    <property type="match status" value="1"/>
</dbReference>
<evidence type="ECO:0000313" key="10">
    <source>
        <dbReference type="EMBL" id="CAB4142532.1"/>
    </source>
</evidence>
<dbReference type="GO" id="GO:0016874">
    <property type="term" value="F:ligase activity"/>
    <property type="evidence" value="ECO:0007669"/>
    <property type="project" value="UniProtKB-KW"/>
</dbReference>
<dbReference type="InterPro" id="IPR018317">
    <property type="entry name" value="QueC"/>
</dbReference>
<dbReference type="Gene3D" id="3.40.50.620">
    <property type="entry name" value="HUPs"/>
    <property type="match status" value="1"/>
</dbReference>
<protein>
    <recommendedName>
        <fullName evidence="8">7-cyano-7-deazaguanine synthase</fullName>
        <ecNumber evidence="8">6.3.4.20</ecNumber>
    </recommendedName>
</protein>
<dbReference type="EC" id="6.3.4.20" evidence="8"/>
<reference evidence="10" key="1">
    <citation type="submission" date="2020-04" db="EMBL/GenBank/DDBJ databases">
        <authorList>
            <person name="Chiriac C."/>
            <person name="Salcher M."/>
            <person name="Ghai R."/>
            <person name="Kavagutti S V."/>
        </authorList>
    </citation>
    <scope>NUCLEOTIDE SEQUENCE</scope>
</reference>
<evidence type="ECO:0000256" key="2">
    <source>
        <dbReference type="ARBA" id="ARBA00022598"/>
    </source>
</evidence>
<dbReference type="InterPro" id="IPR014729">
    <property type="entry name" value="Rossmann-like_a/b/a_fold"/>
</dbReference>
<name>A0A6J5M8M4_9CAUD</name>
<dbReference type="GO" id="GO:0046872">
    <property type="term" value="F:metal ion binding"/>
    <property type="evidence" value="ECO:0007669"/>
    <property type="project" value="UniProtKB-KW"/>
</dbReference>
<evidence type="ECO:0000256" key="9">
    <source>
        <dbReference type="ARBA" id="ARBA00047890"/>
    </source>
</evidence>
<dbReference type="PANTHER" id="PTHR42914">
    <property type="entry name" value="7-CYANO-7-DEAZAGUANINE SYNTHASE"/>
    <property type="match status" value="1"/>
</dbReference>
<gene>
    <name evidence="10" type="ORF">UFOVP447_13</name>
</gene>
<evidence type="ECO:0000256" key="7">
    <source>
        <dbReference type="ARBA" id="ARBA00037993"/>
    </source>
</evidence>
<proteinExistence type="inferred from homology"/>
<dbReference type="PANTHER" id="PTHR42914:SF1">
    <property type="entry name" value="7-CYANO-7-DEAZAGUANINE SYNTHASE"/>
    <property type="match status" value="1"/>
</dbReference>
<sequence length="306" mass="33641">MSNFKHLVVSLSGGMDSSTLFLRALSETRKTGGTVTALSFFYNQKHHIELERARNLVEYVRSKGFNIKYEVVGLLGLAELLNSALIEGGADVPEGHYAEDNMKATVVPNRNKIFASITQAVALSVADRTEENTSIALGIHAGDHAIYPDCRQEFRDADDHAFRVGNWNAERVNYFTPYLLGDKYDILKDGEQLCAELGLDFDTVYASTNTSYKPIQIGDVWYSDYKSASSVERIEAFIKLGRPDPVAYADETGPVTWEVARDAAAKVLAEYTPPAPAAPVIPSVASWTEGPKFESVSTGAYGQRKL</sequence>
<dbReference type="GO" id="GO:0005524">
    <property type="term" value="F:ATP binding"/>
    <property type="evidence" value="ECO:0007669"/>
    <property type="project" value="UniProtKB-KW"/>
</dbReference>
<evidence type="ECO:0000256" key="4">
    <source>
        <dbReference type="ARBA" id="ARBA00022741"/>
    </source>
</evidence>
<keyword evidence="3" id="KW-0479">Metal-binding</keyword>